<gene>
    <name evidence="6" type="primary">aldh9A1</name>
    <name evidence="6" type="ORF">FJT64_024424</name>
</gene>
<organism evidence="6 7">
    <name type="scientific">Amphibalanus amphitrite</name>
    <name type="common">Striped barnacle</name>
    <name type="synonym">Balanus amphitrite</name>
    <dbReference type="NCBI Taxonomy" id="1232801"/>
    <lineage>
        <taxon>Eukaryota</taxon>
        <taxon>Metazoa</taxon>
        <taxon>Ecdysozoa</taxon>
        <taxon>Arthropoda</taxon>
        <taxon>Crustacea</taxon>
        <taxon>Multicrustacea</taxon>
        <taxon>Cirripedia</taxon>
        <taxon>Thoracica</taxon>
        <taxon>Thoracicalcarea</taxon>
        <taxon>Balanomorpha</taxon>
        <taxon>Balanoidea</taxon>
        <taxon>Balanidae</taxon>
        <taxon>Amphibalaninae</taxon>
        <taxon>Amphibalanus</taxon>
    </lineage>
</organism>
<feature type="active site" evidence="3">
    <location>
        <position position="128"/>
    </location>
</feature>
<dbReference type="InterPro" id="IPR016162">
    <property type="entry name" value="Ald_DH_N"/>
</dbReference>
<evidence type="ECO:0000313" key="6">
    <source>
        <dbReference type="EMBL" id="KAF0303596.1"/>
    </source>
</evidence>
<dbReference type="Pfam" id="PF00171">
    <property type="entry name" value="Aldedh"/>
    <property type="match status" value="1"/>
</dbReference>
<accession>A0A6A4W8D6</accession>
<dbReference type="EMBL" id="VIIS01000927">
    <property type="protein sequence ID" value="KAF0303596.1"/>
    <property type="molecule type" value="Genomic_DNA"/>
</dbReference>
<protein>
    <submittedName>
        <fullName evidence="6">Aldehyde dehydrogenase family 9 member A1</fullName>
    </submittedName>
</protein>
<proteinExistence type="inferred from homology"/>
<dbReference type="Proteomes" id="UP000440578">
    <property type="component" value="Unassembled WGS sequence"/>
</dbReference>
<feature type="domain" description="Aldehyde dehydrogenase" evidence="5">
    <location>
        <begin position="3"/>
        <end position="356"/>
    </location>
</feature>
<dbReference type="SUPFAM" id="SSF53720">
    <property type="entry name" value="ALDH-like"/>
    <property type="match status" value="1"/>
</dbReference>
<dbReference type="GO" id="GO:0016620">
    <property type="term" value="F:oxidoreductase activity, acting on the aldehyde or oxo group of donors, NAD or NADP as acceptor"/>
    <property type="evidence" value="ECO:0007669"/>
    <property type="project" value="InterPro"/>
</dbReference>
<evidence type="ECO:0000256" key="2">
    <source>
        <dbReference type="ARBA" id="ARBA00023002"/>
    </source>
</evidence>
<dbReference type="PANTHER" id="PTHR11699">
    <property type="entry name" value="ALDEHYDE DEHYDROGENASE-RELATED"/>
    <property type="match status" value="1"/>
</dbReference>
<dbReference type="Gene3D" id="3.40.605.10">
    <property type="entry name" value="Aldehyde Dehydrogenase, Chain A, domain 1"/>
    <property type="match status" value="1"/>
</dbReference>
<dbReference type="InterPro" id="IPR015590">
    <property type="entry name" value="Aldehyde_DH_dom"/>
</dbReference>
<comment type="similarity">
    <text evidence="1 4">Belongs to the aldehyde dehydrogenase family.</text>
</comment>
<comment type="caution">
    <text evidence="6">The sequence shown here is derived from an EMBL/GenBank/DDBJ whole genome shotgun (WGS) entry which is preliminary data.</text>
</comment>
<dbReference type="InterPro" id="IPR016163">
    <property type="entry name" value="Ald_DH_C"/>
</dbReference>
<evidence type="ECO:0000256" key="3">
    <source>
        <dbReference type="PROSITE-ProRule" id="PRU10007"/>
    </source>
</evidence>
<reference evidence="6 7" key="1">
    <citation type="submission" date="2019-07" db="EMBL/GenBank/DDBJ databases">
        <title>Draft genome assembly of a fouling barnacle, Amphibalanus amphitrite (Darwin, 1854): The first reference genome for Thecostraca.</title>
        <authorList>
            <person name="Kim W."/>
        </authorList>
    </citation>
    <scope>NUCLEOTIDE SEQUENCE [LARGE SCALE GENOMIC DNA]</scope>
    <source>
        <strain evidence="6">SNU_AA5</strain>
        <tissue evidence="6">Soma without cirri and trophi</tissue>
    </source>
</reference>
<dbReference type="PROSITE" id="PS00070">
    <property type="entry name" value="ALDEHYDE_DEHYDR_CYS"/>
    <property type="match status" value="1"/>
</dbReference>
<dbReference type="InterPro" id="IPR016160">
    <property type="entry name" value="Ald_DH_CS_CYS"/>
</dbReference>
<keyword evidence="2 4" id="KW-0560">Oxidoreductase</keyword>
<dbReference type="InterPro" id="IPR016161">
    <property type="entry name" value="Ald_DH/histidinol_DH"/>
</dbReference>
<evidence type="ECO:0000256" key="4">
    <source>
        <dbReference type="RuleBase" id="RU003345"/>
    </source>
</evidence>
<dbReference type="FunFam" id="3.40.605.10:FF:000026">
    <property type="entry name" value="Aldehyde dehydrogenase, putative"/>
    <property type="match status" value="1"/>
</dbReference>
<evidence type="ECO:0000256" key="1">
    <source>
        <dbReference type="ARBA" id="ARBA00009986"/>
    </source>
</evidence>
<name>A0A6A4W8D6_AMPAM</name>
<sequence length="370" mass="39106">MKGTYSPQPGGSYALVQREPVGVCVGVGAWNYPIQTCVWKTAPALACGNTFVYKPSPLTPVTAVVLGEALAAAGVPSGVYGVVQGEGETGHLLCSHPDVAKVSFTGSVPTGSKIMTDAAASIKKVTMELGGKSPLIIFEDADITNAVRGAMLANFLSQGQVCNNGTRVFVQKSIKEKFTAALVEACKKLRVGDPMLDDTTVGATVCRQQFDKVLGFIERAKKEGGKILCGGEQVTLPGDLSGGCYLQPCIVDCPSDSMELVREEVFGAVLALLEFSTEEEVVRRANDTRYGLSAGLFTRDLSRAHRVMSRLQAGACFINTYNVMPVGVPFGGYKMSGFGRENGVEAVASYTQLKSVYVETGDVDAAPLCD</sequence>
<evidence type="ECO:0000259" key="5">
    <source>
        <dbReference type="Pfam" id="PF00171"/>
    </source>
</evidence>
<dbReference type="PROSITE" id="PS00687">
    <property type="entry name" value="ALDEHYDE_DEHYDR_GLU"/>
    <property type="match status" value="1"/>
</dbReference>
<dbReference type="OrthoDB" id="310895at2759"/>
<dbReference type="FunFam" id="3.40.309.10:FF:000012">
    <property type="entry name" value="Betaine aldehyde dehydrogenase"/>
    <property type="match status" value="1"/>
</dbReference>
<dbReference type="Gene3D" id="3.40.309.10">
    <property type="entry name" value="Aldehyde Dehydrogenase, Chain A, domain 2"/>
    <property type="match status" value="1"/>
</dbReference>
<dbReference type="InterPro" id="IPR029510">
    <property type="entry name" value="Ald_DH_CS_GLU"/>
</dbReference>
<keyword evidence="7" id="KW-1185">Reference proteome</keyword>
<evidence type="ECO:0000313" key="7">
    <source>
        <dbReference type="Proteomes" id="UP000440578"/>
    </source>
</evidence>
<dbReference type="AlphaFoldDB" id="A0A6A4W8D6"/>